<protein>
    <recommendedName>
        <fullName evidence="4">YARHG domain-containing protein</fullName>
    </recommendedName>
</protein>
<keyword evidence="1" id="KW-0732">Signal</keyword>
<feature type="signal peptide" evidence="1">
    <location>
        <begin position="1"/>
        <end position="21"/>
    </location>
</feature>
<proteinExistence type="predicted"/>
<dbReference type="RefSeq" id="WP_183212033.1">
    <property type="nucleotide sequence ID" value="NZ_JACHOR010000001.1"/>
</dbReference>
<dbReference type="EMBL" id="JACHOR010000001">
    <property type="protein sequence ID" value="MBB5745105.1"/>
    <property type="molecule type" value="Genomic_DNA"/>
</dbReference>
<keyword evidence="3" id="KW-1185">Reference proteome</keyword>
<gene>
    <name evidence="2" type="ORF">GGR13_000677</name>
</gene>
<reference evidence="2 3" key="1">
    <citation type="submission" date="2020-08" db="EMBL/GenBank/DDBJ databases">
        <title>Genomic Encyclopedia of Type Strains, Phase IV (KMG-IV): sequencing the most valuable type-strain genomes for metagenomic binning, comparative biology and taxonomic classification.</title>
        <authorList>
            <person name="Goeker M."/>
        </authorList>
    </citation>
    <scope>NUCLEOTIDE SEQUENCE [LARGE SCALE GENOMIC DNA]</scope>
    <source>
        <strain evidence="2 3">DSM 4737</strain>
    </source>
</reference>
<evidence type="ECO:0008006" key="4">
    <source>
        <dbReference type="Google" id="ProtNLM"/>
    </source>
</evidence>
<name>A0A7W9FDD3_9CAUL</name>
<evidence type="ECO:0000256" key="1">
    <source>
        <dbReference type="SAM" id="SignalP"/>
    </source>
</evidence>
<evidence type="ECO:0000313" key="2">
    <source>
        <dbReference type="EMBL" id="MBB5745105.1"/>
    </source>
</evidence>
<sequence>MIRTILLAMTATTLLAGSALAGQTPTTQPDVPAPMDIPVLGNAQVSTDCGNLYQMAGRAYCLTAPLAGIGTLADTYSEHFRSQGWLAAAGEENRVVFVKRREGGGCDGLQMVAFYDTARPAGPEAAGYLGFATIPGNVCAAAGAAATPTP</sequence>
<dbReference type="AlphaFoldDB" id="A0A7W9FDD3"/>
<organism evidence="2 3">
    <name type="scientific">Brevundimonas variabilis</name>
    <dbReference type="NCBI Taxonomy" id="74312"/>
    <lineage>
        <taxon>Bacteria</taxon>
        <taxon>Pseudomonadati</taxon>
        <taxon>Pseudomonadota</taxon>
        <taxon>Alphaproteobacteria</taxon>
        <taxon>Caulobacterales</taxon>
        <taxon>Caulobacteraceae</taxon>
        <taxon>Brevundimonas</taxon>
    </lineage>
</organism>
<comment type="caution">
    <text evidence="2">The sequence shown here is derived from an EMBL/GenBank/DDBJ whole genome shotgun (WGS) entry which is preliminary data.</text>
</comment>
<feature type="chain" id="PRO_5031465604" description="YARHG domain-containing protein" evidence="1">
    <location>
        <begin position="22"/>
        <end position="150"/>
    </location>
</feature>
<accession>A0A7W9FDD3</accession>
<dbReference type="Proteomes" id="UP000545037">
    <property type="component" value="Unassembled WGS sequence"/>
</dbReference>
<evidence type="ECO:0000313" key="3">
    <source>
        <dbReference type="Proteomes" id="UP000545037"/>
    </source>
</evidence>